<dbReference type="Gene3D" id="1.10.246.220">
    <property type="match status" value="1"/>
</dbReference>
<feature type="region of interest" description="Disordered" evidence="3">
    <location>
        <begin position="279"/>
        <end position="301"/>
    </location>
</feature>
<dbReference type="InterPro" id="IPR001005">
    <property type="entry name" value="SANT/Myb"/>
</dbReference>
<protein>
    <recommendedName>
        <fullName evidence="8">Telomeric repeat-binding factor</fullName>
    </recommendedName>
</protein>
<sequence>MEKNDVGGSWVLEFLLRNPLPNNNLIKNLFRIIPVSDANSRLKKTLLLKTLQDHFSTLSIAEPLLKTLEILEELLRRDASPITATMSAAYCAVAVECTLKYLQLNLHHHNPAYLRAVKRIWRARVLHMNGSGSGEGSLLFSAELERWRSDIEASLSDSQARERLASTDTRRDAIIKLQAFLAEAWADLGPPFLQLAASMHANKAQQHHEGESQKSTGAAAAEKVHLTTTIEVEKIGDCSSVELQTLAKDSLLNSSEVIEEAPIKKQSQEAEVPCSHGISNNEADPMEKDQTSLPHNCSRRPSLMEKNSTARVYEWVDSIDGMEGGTSNYSSRFNLPSPKRRKLSPLNMYKPTGIIKRRKSKKWSQLEEETLKTGVDKFGRGNWKLILDSYKDIFEERTEVDLKDKWRNMTRYGCK</sequence>
<keyword evidence="7" id="KW-1185">Reference proteome</keyword>
<evidence type="ECO:0000256" key="1">
    <source>
        <dbReference type="ARBA" id="ARBA00004123"/>
    </source>
</evidence>
<feature type="domain" description="Myb-like" evidence="4">
    <location>
        <begin position="355"/>
        <end position="410"/>
    </location>
</feature>
<evidence type="ECO:0000313" key="6">
    <source>
        <dbReference type="EMBL" id="CAJ1972992.1"/>
    </source>
</evidence>
<dbReference type="PROSITE" id="PS51294">
    <property type="entry name" value="HTH_MYB"/>
    <property type="match status" value="1"/>
</dbReference>
<evidence type="ECO:0000256" key="2">
    <source>
        <dbReference type="ARBA" id="ARBA00023242"/>
    </source>
</evidence>
<proteinExistence type="predicted"/>
<accession>A0AA86TMK7</accession>
<organism evidence="6 7">
    <name type="scientific">Sphenostylis stenocarpa</name>
    <dbReference type="NCBI Taxonomy" id="92480"/>
    <lineage>
        <taxon>Eukaryota</taxon>
        <taxon>Viridiplantae</taxon>
        <taxon>Streptophyta</taxon>
        <taxon>Embryophyta</taxon>
        <taxon>Tracheophyta</taxon>
        <taxon>Spermatophyta</taxon>
        <taxon>Magnoliopsida</taxon>
        <taxon>eudicotyledons</taxon>
        <taxon>Gunneridae</taxon>
        <taxon>Pentapetalae</taxon>
        <taxon>rosids</taxon>
        <taxon>fabids</taxon>
        <taxon>Fabales</taxon>
        <taxon>Fabaceae</taxon>
        <taxon>Papilionoideae</taxon>
        <taxon>50 kb inversion clade</taxon>
        <taxon>NPAAA clade</taxon>
        <taxon>indigoferoid/millettioid clade</taxon>
        <taxon>Phaseoleae</taxon>
        <taxon>Sphenostylis</taxon>
    </lineage>
</organism>
<evidence type="ECO:0000256" key="3">
    <source>
        <dbReference type="SAM" id="MobiDB-lite"/>
    </source>
</evidence>
<gene>
    <name evidence="6" type="ORF">AYBTSS11_LOCUS25049</name>
</gene>
<dbReference type="PANTHER" id="PTHR46993">
    <property type="entry name" value="MYB TRANSCRIPTION FACTOR"/>
    <property type="match status" value="1"/>
</dbReference>
<dbReference type="SMART" id="SM00717">
    <property type="entry name" value="SANT"/>
    <property type="match status" value="1"/>
</dbReference>
<feature type="domain" description="HTH myb-type" evidence="5">
    <location>
        <begin position="355"/>
        <end position="414"/>
    </location>
</feature>
<evidence type="ECO:0000259" key="4">
    <source>
        <dbReference type="PROSITE" id="PS50090"/>
    </source>
</evidence>
<evidence type="ECO:0000259" key="5">
    <source>
        <dbReference type="PROSITE" id="PS51294"/>
    </source>
</evidence>
<dbReference type="SUPFAM" id="SSF46689">
    <property type="entry name" value="Homeodomain-like"/>
    <property type="match status" value="1"/>
</dbReference>
<reference evidence="6" key="1">
    <citation type="submission" date="2023-10" db="EMBL/GenBank/DDBJ databases">
        <authorList>
            <person name="Domelevo Entfellner J.-B."/>
        </authorList>
    </citation>
    <scope>NUCLEOTIDE SEQUENCE</scope>
</reference>
<dbReference type="Gramene" id="rna-AYBTSS11_LOCUS25049">
    <property type="protein sequence ID" value="CAJ1972992.1"/>
    <property type="gene ID" value="gene-AYBTSS11_LOCUS25049"/>
</dbReference>
<evidence type="ECO:0008006" key="8">
    <source>
        <dbReference type="Google" id="ProtNLM"/>
    </source>
</evidence>
<dbReference type="CDD" id="cd11660">
    <property type="entry name" value="SANT_TRF"/>
    <property type="match status" value="1"/>
</dbReference>
<dbReference type="PROSITE" id="PS50090">
    <property type="entry name" value="MYB_LIKE"/>
    <property type="match status" value="1"/>
</dbReference>
<dbReference type="PANTHER" id="PTHR46993:SF6">
    <property type="entry name" value="MYB TRANSCRIPTION FACTOR"/>
    <property type="match status" value="1"/>
</dbReference>
<comment type="subcellular location">
    <subcellularLocation>
        <location evidence="1">Nucleus</location>
    </subcellularLocation>
</comment>
<dbReference type="GO" id="GO:0005634">
    <property type="term" value="C:nucleus"/>
    <property type="evidence" value="ECO:0007669"/>
    <property type="project" value="UniProtKB-SubCell"/>
</dbReference>
<evidence type="ECO:0000313" key="7">
    <source>
        <dbReference type="Proteomes" id="UP001189624"/>
    </source>
</evidence>
<dbReference type="Proteomes" id="UP001189624">
    <property type="component" value="Chromosome 9"/>
</dbReference>
<keyword evidence="2" id="KW-0539">Nucleus</keyword>
<dbReference type="InterPro" id="IPR017930">
    <property type="entry name" value="Myb_dom"/>
</dbReference>
<dbReference type="EMBL" id="OY731406">
    <property type="protein sequence ID" value="CAJ1972992.1"/>
    <property type="molecule type" value="Genomic_DNA"/>
</dbReference>
<dbReference type="Pfam" id="PF00249">
    <property type="entry name" value="Myb_DNA-binding"/>
    <property type="match status" value="1"/>
</dbReference>
<dbReference type="InterPro" id="IPR009057">
    <property type="entry name" value="Homeodomain-like_sf"/>
</dbReference>
<name>A0AA86TMK7_9FABA</name>
<dbReference type="AlphaFoldDB" id="A0AA86TMK7"/>